<keyword evidence="1" id="KW-0646">Protease inhibitor</keyword>
<evidence type="ECO:0000256" key="1">
    <source>
        <dbReference type="ARBA" id="ARBA00022690"/>
    </source>
</evidence>
<proteinExistence type="predicted"/>
<dbReference type="AlphaFoldDB" id="A0A9W6JJA6"/>
<reference evidence="5" key="1">
    <citation type="journal article" date="2014" name="Int. J. Syst. Evol. Microbiol.">
        <title>Complete genome sequence of Corynebacterium casei LMG S-19264T (=DSM 44701T), isolated from a smear-ripened cheese.</title>
        <authorList>
            <consortium name="US DOE Joint Genome Institute (JGI-PGF)"/>
            <person name="Walter F."/>
            <person name="Albersmeier A."/>
            <person name="Kalinowski J."/>
            <person name="Ruckert C."/>
        </authorList>
    </citation>
    <scope>NUCLEOTIDE SEQUENCE</scope>
    <source>
        <strain evidence="5">VKM B-2555</strain>
    </source>
</reference>
<gene>
    <name evidence="5" type="primary">icp</name>
    <name evidence="5" type="ORF">GCM10008171_18220</name>
</gene>
<keyword evidence="3" id="KW-0732">Signal</keyword>
<dbReference type="GO" id="GO:0004869">
    <property type="term" value="F:cysteine-type endopeptidase inhibitor activity"/>
    <property type="evidence" value="ECO:0007669"/>
    <property type="project" value="UniProtKB-KW"/>
</dbReference>
<feature type="chain" id="PRO_5040766748" evidence="3">
    <location>
        <begin position="25"/>
        <end position="138"/>
    </location>
</feature>
<dbReference type="Pfam" id="PF09394">
    <property type="entry name" value="Inhibitor_I42"/>
    <property type="match status" value="1"/>
</dbReference>
<comment type="caution">
    <text evidence="5">The sequence shown here is derived from an EMBL/GenBank/DDBJ whole genome shotgun (WGS) entry which is preliminary data.</text>
</comment>
<evidence type="ECO:0000256" key="3">
    <source>
        <dbReference type="SAM" id="SignalP"/>
    </source>
</evidence>
<feature type="signal peptide" evidence="3">
    <location>
        <begin position="1"/>
        <end position="24"/>
    </location>
</feature>
<name>A0A9W6JJA6_9HYPH</name>
<dbReference type="EMBL" id="BSFK01000009">
    <property type="protein sequence ID" value="GLK76568.1"/>
    <property type="molecule type" value="Genomic_DNA"/>
</dbReference>
<evidence type="ECO:0000259" key="4">
    <source>
        <dbReference type="Pfam" id="PF09394"/>
    </source>
</evidence>
<dbReference type="SUPFAM" id="SSF141066">
    <property type="entry name" value="ICP-like"/>
    <property type="match status" value="1"/>
</dbReference>
<evidence type="ECO:0000313" key="5">
    <source>
        <dbReference type="EMBL" id="GLK76568.1"/>
    </source>
</evidence>
<evidence type="ECO:0000256" key="2">
    <source>
        <dbReference type="ARBA" id="ARBA00022704"/>
    </source>
</evidence>
<feature type="domain" description="Proteinase inhibitor I42 chagasin" evidence="4">
    <location>
        <begin position="48"/>
        <end position="128"/>
    </location>
</feature>
<dbReference type="Proteomes" id="UP001143364">
    <property type="component" value="Unassembled WGS sequence"/>
</dbReference>
<dbReference type="InterPro" id="IPR052781">
    <property type="entry name" value="Cys_protease_inhibitor_I42"/>
</dbReference>
<organism evidence="5 6">
    <name type="scientific">Methylopila jiangsuensis</name>
    <dbReference type="NCBI Taxonomy" id="586230"/>
    <lineage>
        <taxon>Bacteria</taxon>
        <taxon>Pseudomonadati</taxon>
        <taxon>Pseudomonadota</taxon>
        <taxon>Alphaproteobacteria</taxon>
        <taxon>Hyphomicrobiales</taxon>
        <taxon>Methylopilaceae</taxon>
        <taxon>Methylopila</taxon>
    </lineage>
</organism>
<dbReference type="Gene3D" id="2.60.40.2020">
    <property type="match status" value="1"/>
</dbReference>
<dbReference type="InterPro" id="IPR036331">
    <property type="entry name" value="Chagasin-like_sf"/>
</dbReference>
<dbReference type="PANTHER" id="PTHR36530">
    <property type="entry name" value="INHIBITOR OF CYSTEINE PEPTIDASE"/>
    <property type="match status" value="1"/>
</dbReference>
<keyword evidence="6" id="KW-1185">Reference proteome</keyword>
<accession>A0A9W6JJA6</accession>
<dbReference type="InterPro" id="IPR018990">
    <property type="entry name" value="Prot_inh_I42_chagasin"/>
</dbReference>
<sequence length="138" mass="14462">MRNAAVSGLLAVAMAVATTGGACATDRIGARAKGVALSEAEAGRTIRLPAGVTSTLRLKTNPSTGYGWEVAQARNLAVKRPFGTVRNSRTSPGLVGAPETALIAITPRVKGPASLRLVYKRPWEKTVDRTLDFAFVAE</sequence>
<dbReference type="PROSITE" id="PS51257">
    <property type="entry name" value="PROKAR_LIPOPROTEIN"/>
    <property type="match status" value="1"/>
</dbReference>
<evidence type="ECO:0000313" key="6">
    <source>
        <dbReference type="Proteomes" id="UP001143364"/>
    </source>
</evidence>
<protein>
    <submittedName>
        <fullName evidence="5">Inhibitor of cysteine peptidase</fullName>
    </submittedName>
</protein>
<keyword evidence="2" id="KW-0789">Thiol protease inhibitor</keyword>
<dbReference type="PANTHER" id="PTHR36530:SF1">
    <property type="entry name" value="AMOEBIASIN-1"/>
    <property type="match status" value="1"/>
</dbReference>
<reference evidence="5" key="2">
    <citation type="submission" date="2023-01" db="EMBL/GenBank/DDBJ databases">
        <authorList>
            <person name="Sun Q."/>
            <person name="Evtushenko L."/>
        </authorList>
    </citation>
    <scope>NUCLEOTIDE SEQUENCE</scope>
    <source>
        <strain evidence="5">VKM B-2555</strain>
    </source>
</reference>
<dbReference type="RefSeq" id="WP_271204440.1">
    <property type="nucleotide sequence ID" value="NZ_BSFK01000009.1"/>
</dbReference>